<organism evidence="3 4">
    <name type="scientific">Enterococcus pallens ATCC BAA-351</name>
    <dbReference type="NCBI Taxonomy" id="1158607"/>
    <lineage>
        <taxon>Bacteria</taxon>
        <taxon>Bacillati</taxon>
        <taxon>Bacillota</taxon>
        <taxon>Bacilli</taxon>
        <taxon>Lactobacillales</taxon>
        <taxon>Enterococcaceae</taxon>
        <taxon>Enterococcus</taxon>
    </lineage>
</organism>
<accession>R2T1U3</accession>
<dbReference type="HOGENOM" id="CLU_1862102_0_0_9"/>
<dbReference type="AlphaFoldDB" id="R2T1U3"/>
<evidence type="ECO:0000256" key="2">
    <source>
        <dbReference type="SAM" id="SignalP"/>
    </source>
</evidence>
<gene>
    <name evidence="3" type="ORF">UAU_01979</name>
</gene>
<dbReference type="RefSeq" id="WP_010756970.1">
    <property type="nucleotide sequence ID" value="NZ_ASWD01000001.1"/>
</dbReference>
<proteinExistence type="predicted"/>
<feature type="signal peptide" evidence="2">
    <location>
        <begin position="1"/>
        <end position="26"/>
    </location>
</feature>
<feature type="coiled-coil region" evidence="1">
    <location>
        <begin position="48"/>
        <end position="75"/>
    </location>
</feature>
<keyword evidence="1" id="KW-0175">Coiled coil</keyword>
<keyword evidence="2" id="KW-0732">Signal</keyword>
<evidence type="ECO:0008006" key="5">
    <source>
        <dbReference type="Google" id="ProtNLM"/>
    </source>
</evidence>
<comment type="caution">
    <text evidence="3">The sequence shown here is derived from an EMBL/GenBank/DDBJ whole genome shotgun (WGS) entry which is preliminary data.</text>
</comment>
<dbReference type="PROSITE" id="PS51257">
    <property type="entry name" value="PROKAR_LIPOPROTEIN"/>
    <property type="match status" value="1"/>
</dbReference>
<evidence type="ECO:0000256" key="1">
    <source>
        <dbReference type="SAM" id="Coils"/>
    </source>
</evidence>
<feature type="chain" id="PRO_5004365976" description="DUF1307 domain-containing protein" evidence="2">
    <location>
        <begin position="27"/>
        <end position="137"/>
    </location>
</feature>
<dbReference type="PATRIC" id="fig|1158607.3.peg.1946"/>
<dbReference type="Proteomes" id="UP000013782">
    <property type="component" value="Unassembled WGS sequence"/>
</dbReference>
<dbReference type="EMBL" id="AJAQ01000015">
    <property type="protein sequence ID" value="EOH94244.1"/>
    <property type="molecule type" value="Genomic_DNA"/>
</dbReference>
<protein>
    <recommendedName>
        <fullName evidence="5">DUF1307 domain-containing protein</fullName>
    </recommendedName>
</protein>
<sequence>MKKIPILSMLFFLAALSLTACSSTQAADKITIHTENGSIQNFKSKETVLTETKDVAKLQNELEKVDSEVKNSSQTGLVGATEYLIEMYKDDHLDAIYSLYGDTLTYYSDPTNNKVKIYELSSKQQKLLQEMLDDYLD</sequence>
<name>R2T1U3_9ENTE</name>
<evidence type="ECO:0000313" key="3">
    <source>
        <dbReference type="EMBL" id="EOH94244.1"/>
    </source>
</evidence>
<dbReference type="STRING" id="160454.RV10_GL001970"/>
<reference evidence="3 4" key="1">
    <citation type="submission" date="2013-02" db="EMBL/GenBank/DDBJ databases">
        <title>The Genome Sequence of Enterococcus pallens BAA-351.</title>
        <authorList>
            <consortium name="The Broad Institute Genome Sequencing Platform"/>
            <consortium name="The Broad Institute Genome Sequencing Center for Infectious Disease"/>
            <person name="Earl A.M."/>
            <person name="Gilmore M.S."/>
            <person name="Lebreton F."/>
            <person name="Walker B."/>
            <person name="Young S.K."/>
            <person name="Zeng Q."/>
            <person name="Gargeya S."/>
            <person name="Fitzgerald M."/>
            <person name="Haas B."/>
            <person name="Abouelleil A."/>
            <person name="Alvarado L."/>
            <person name="Arachchi H.M."/>
            <person name="Berlin A.M."/>
            <person name="Chapman S.B."/>
            <person name="Dewar J."/>
            <person name="Goldberg J."/>
            <person name="Griggs A."/>
            <person name="Gujja S."/>
            <person name="Hansen M."/>
            <person name="Howarth C."/>
            <person name="Imamovic A."/>
            <person name="Larimer J."/>
            <person name="McCowan C."/>
            <person name="Murphy C."/>
            <person name="Neiman D."/>
            <person name="Pearson M."/>
            <person name="Priest M."/>
            <person name="Roberts A."/>
            <person name="Saif S."/>
            <person name="Shea T."/>
            <person name="Sisk P."/>
            <person name="Sykes S."/>
            <person name="Wortman J."/>
            <person name="Nusbaum C."/>
            <person name="Birren B."/>
        </authorList>
    </citation>
    <scope>NUCLEOTIDE SEQUENCE [LARGE SCALE GENOMIC DNA]</scope>
    <source>
        <strain evidence="3 4">ATCC BAA-351</strain>
    </source>
</reference>
<evidence type="ECO:0000313" key="4">
    <source>
        <dbReference type="Proteomes" id="UP000013782"/>
    </source>
</evidence>
<keyword evidence="4" id="KW-1185">Reference proteome</keyword>